<gene>
    <name evidence="1" type="ORF">B0H63DRAFT_71389</name>
</gene>
<evidence type="ECO:0000313" key="1">
    <source>
        <dbReference type="EMBL" id="KAK3368163.1"/>
    </source>
</evidence>
<dbReference type="EMBL" id="JAULSW010000010">
    <property type="protein sequence ID" value="KAK3368163.1"/>
    <property type="molecule type" value="Genomic_DNA"/>
</dbReference>
<dbReference type="Proteomes" id="UP001285441">
    <property type="component" value="Unassembled WGS sequence"/>
</dbReference>
<protein>
    <submittedName>
        <fullName evidence="1">Uncharacterized protein</fullName>
    </submittedName>
</protein>
<evidence type="ECO:0000313" key="2">
    <source>
        <dbReference type="Proteomes" id="UP001285441"/>
    </source>
</evidence>
<reference evidence="1" key="1">
    <citation type="journal article" date="2023" name="Mol. Phylogenet. Evol.">
        <title>Genome-scale phylogeny and comparative genomics of the fungal order Sordariales.</title>
        <authorList>
            <person name="Hensen N."/>
            <person name="Bonometti L."/>
            <person name="Westerberg I."/>
            <person name="Brannstrom I.O."/>
            <person name="Guillou S."/>
            <person name="Cros-Aarteil S."/>
            <person name="Calhoun S."/>
            <person name="Haridas S."/>
            <person name="Kuo A."/>
            <person name="Mondo S."/>
            <person name="Pangilinan J."/>
            <person name="Riley R."/>
            <person name="LaButti K."/>
            <person name="Andreopoulos B."/>
            <person name="Lipzen A."/>
            <person name="Chen C."/>
            <person name="Yan M."/>
            <person name="Daum C."/>
            <person name="Ng V."/>
            <person name="Clum A."/>
            <person name="Steindorff A."/>
            <person name="Ohm R.A."/>
            <person name="Martin F."/>
            <person name="Silar P."/>
            <person name="Natvig D.O."/>
            <person name="Lalanne C."/>
            <person name="Gautier V."/>
            <person name="Ament-Velasquez S.L."/>
            <person name="Kruys A."/>
            <person name="Hutchinson M.I."/>
            <person name="Powell A.J."/>
            <person name="Barry K."/>
            <person name="Miller A.N."/>
            <person name="Grigoriev I.V."/>
            <person name="Debuchy R."/>
            <person name="Gladieux P."/>
            <person name="Hiltunen Thoren M."/>
            <person name="Johannesson H."/>
        </authorList>
    </citation>
    <scope>NUCLEOTIDE SEQUENCE</scope>
    <source>
        <strain evidence="1">CBS 232.78</strain>
    </source>
</reference>
<sequence length="108" mass="12407">MSLSLPLVGWKWVVQRLAAAAHRSSKRDGLGSCLRAFEERFLRTGRTRCSKGKVSDLIAMREYIGPRETQIYHRCATSDDGMAMCCCAYPYFLGQRPETRERETRTEK</sequence>
<comment type="caution">
    <text evidence="1">The sequence shown here is derived from an EMBL/GenBank/DDBJ whole genome shotgun (WGS) entry which is preliminary data.</text>
</comment>
<accession>A0AAE0K177</accession>
<name>A0AAE0K177_9PEZI</name>
<organism evidence="1 2">
    <name type="scientific">Podospora didyma</name>
    <dbReference type="NCBI Taxonomy" id="330526"/>
    <lineage>
        <taxon>Eukaryota</taxon>
        <taxon>Fungi</taxon>
        <taxon>Dikarya</taxon>
        <taxon>Ascomycota</taxon>
        <taxon>Pezizomycotina</taxon>
        <taxon>Sordariomycetes</taxon>
        <taxon>Sordariomycetidae</taxon>
        <taxon>Sordariales</taxon>
        <taxon>Podosporaceae</taxon>
        <taxon>Podospora</taxon>
    </lineage>
</organism>
<dbReference type="AlphaFoldDB" id="A0AAE0K177"/>
<reference evidence="1" key="2">
    <citation type="submission" date="2023-06" db="EMBL/GenBank/DDBJ databases">
        <authorList>
            <consortium name="Lawrence Berkeley National Laboratory"/>
            <person name="Haridas S."/>
            <person name="Hensen N."/>
            <person name="Bonometti L."/>
            <person name="Westerberg I."/>
            <person name="Brannstrom I.O."/>
            <person name="Guillou S."/>
            <person name="Cros-Aarteil S."/>
            <person name="Calhoun S."/>
            <person name="Kuo A."/>
            <person name="Mondo S."/>
            <person name="Pangilinan J."/>
            <person name="Riley R."/>
            <person name="LaButti K."/>
            <person name="Andreopoulos B."/>
            <person name="Lipzen A."/>
            <person name="Chen C."/>
            <person name="Yanf M."/>
            <person name="Daum C."/>
            <person name="Ng V."/>
            <person name="Clum A."/>
            <person name="Steindorff A."/>
            <person name="Ohm R."/>
            <person name="Martin F."/>
            <person name="Silar P."/>
            <person name="Natvig D."/>
            <person name="Lalanne C."/>
            <person name="Gautier V."/>
            <person name="Ament-velasquez S.L."/>
            <person name="Kruys A."/>
            <person name="Hutchinson M.I."/>
            <person name="Powell A.J."/>
            <person name="Barry K."/>
            <person name="Miller A.N."/>
            <person name="Grigoriev I.V."/>
            <person name="Debuchy R."/>
            <person name="Gladieux P."/>
            <person name="Thoren M.H."/>
            <person name="Johannesson H."/>
        </authorList>
    </citation>
    <scope>NUCLEOTIDE SEQUENCE</scope>
    <source>
        <strain evidence="1">CBS 232.78</strain>
    </source>
</reference>
<proteinExistence type="predicted"/>
<keyword evidence="2" id="KW-1185">Reference proteome</keyword>